<keyword evidence="5" id="KW-0479">Metal-binding</keyword>
<proteinExistence type="inferred from homology"/>
<evidence type="ECO:0000256" key="5">
    <source>
        <dbReference type="RuleBase" id="RU361279"/>
    </source>
</evidence>
<keyword evidence="3 4" id="KW-0067">ATP-binding</keyword>
<dbReference type="GO" id="GO:0046872">
    <property type="term" value="F:metal ion binding"/>
    <property type="evidence" value="ECO:0007669"/>
    <property type="project" value="UniProtKB-KW"/>
</dbReference>
<dbReference type="PANTHER" id="PTHR23407">
    <property type="entry name" value="ATPASE INHIBITOR/5-FORMYLTETRAHYDROFOLATE CYCLO-LIGASE"/>
    <property type="match status" value="1"/>
</dbReference>
<evidence type="ECO:0000256" key="3">
    <source>
        <dbReference type="ARBA" id="ARBA00022840"/>
    </source>
</evidence>
<comment type="similarity">
    <text evidence="1 5">Belongs to the 5-formyltetrahydrofolate cyclo-ligase family.</text>
</comment>
<dbReference type="HOGENOM" id="CLU_066245_1_1_0"/>
<keyword evidence="5" id="KW-0460">Magnesium</keyword>
<gene>
    <name evidence="6" type="ordered locus">Marky_0748</name>
</gene>
<evidence type="ECO:0000313" key="7">
    <source>
        <dbReference type="Proteomes" id="UP000007030"/>
    </source>
</evidence>
<dbReference type="Gene3D" id="3.40.50.10420">
    <property type="entry name" value="NagB/RpiA/CoA transferase-like"/>
    <property type="match status" value="1"/>
</dbReference>
<name>F2NM28_MARHT</name>
<accession>F2NM28</accession>
<evidence type="ECO:0000256" key="4">
    <source>
        <dbReference type="PIRSR" id="PIRSR006806-1"/>
    </source>
</evidence>
<dbReference type="GO" id="GO:0030272">
    <property type="term" value="F:5-formyltetrahydrofolate cyclo-ligase activity"/>
    <property type="evidence" value="ECO:0007669"/>
    <property type="project" value="UniProtKB-EC"/>
</dbReference>
<dbReference type="EC" id="6.3.3.2" evidence="5"/>
<organism evidence="6 7">
    <name type="scientific">Marinithermus hydrothermalis (strain DSM 14884 / JCM 11576 / T1)</name>
    <dbReference type="NCBI Taxonomy" id="869210"/>
    <lineage>
        <taxon>Bacteria</taxon>
        <taxon>Thermotogati</taxon>
        <taxon>Deinococcota</taxon>
        <taxon>Deinococci</taxon>
        <taxon>Thermales</taxon>
        <taxon>Thermaceae</taxon>
        <taxon>Marinithermus</taxon>
    </lineage>
</organism>
<dbReference type="InterPro" id="IPR024185">
    <property type="entry name" value="FTHF_cligase-like_sf"/>
</dbReference>
<keyword evidence="7" id="KW-1185">Reference proteome</keyword>
<evidence type="ECO:0000256" key="2">
    <source>
        <dbReference type="ARBA" id="ARBA00022741"/>
    </source>
</evidence>
<dbReference type="AlphaFoldDB" id="F2NM28"/>
<dbReference type="OrthoDB" id="9801938at2"/>
<sequence length="184" mass="20697">MTKRELRAWAKTQRAALDTPALSQRLVAHLAAFLKARRARHILLYHAFNHELDPRALPQAYLQAHYYLPRTAPHGLTVHPLHAPLVKHPLGFYEPAPHAPQIPPTALDAVLVPGLAFDREGYRLGYGKGYYDRFLATLPPHTLTIGLTAEALVVDRLPRDPWDQPVAFLATETGVHPRKEDRVP</sequence>
<dbReference type="STRING" id="869210.Marky_0748"/>
<comment type="cofactor">
    <cofactor evidence="5">
        <name>Mg(2+)</name>
        <dbReference type="ChEBI" id="CHEBI:18420"/>
    </cofactor>
</comment>
<evidence type="ECO:0000256" key="1">
    <source>
        <dbReference type="ARBA" id="ARBA00010638"/>
    </source>
</evidence>
<feature type="binding site" evidence="4">
    <location>
        <begin position="123"/>
        <end position="131"/>
    </location>
    <ligand>
        <name>ATP</name>
        <dbReference type="ChEBI" id="CHEBI:30616"/>
    </ligand>
</feature>
<dbReference type="InterPro" id="IPR037171">
    <property type="entry name" value="NagB/RpiA_transferase-like"/>
</dbReference>
<dbReference type="SUPFAM" id="SSF100950">
    <property type="entry name" value="NagB/RpiA/CoA transferase-like"/>
    <property type="match status" value="1"/>
</dbReference>
<reference evidence="6 7" key="1">
    <citation type="journal article" date="2012" name="Stand. Genomic Sci.">
        <title>Complete genome sequence of the aerobic, heterotroph Marinithermus hydrothermalis type strain (T1(T)) from a deep-sea hydrothermal vent chimney.</title>
        <authorList>
            <person name="Copeland A."/>
            <person name="Gu W."/>
            <person name="Yasawong M."/>
            <person name="Lapidus A."/>
            <person name="Lucas S."/>
            <person name="Deshpande S."/>
            <person name="Pagani I."/>
            <person name="Tapia R."/>
            <person name="Cheng J.F."/>
            <person name="Goodwin L.A."/>
            <person name="Pitluck S."/>
            <person name="Liolios K."/>
            <person name="Ivanova N."/>
            <person name="Mavromatis K."/>
            <person name="Mikhailova N."/>
            <person name="Pati A."/>
            <person name="Chen A."/>
            <person name="Palaniappan K."/>
            <person name="Land M."/>
            <person name="Pan C."/>
            <person name="Brambilla E.M."/>
            <person name="Rohde M."/>
            <person name="Tindall B.J."/>
            <person name="Sikorski J."/>
            <person name="Goker M."/>
            <person name="Detter J.C."/>
            <person name="Bristow J."/>
            <person name="Eisen J.A."/>
            <person name="Markowitz V."/>
            <person name="Hugenholtz P."/>
            <person name="Kyrpides N.C."/>
            <person name="Klenk H.P."/>
            <person name="Woyke T."/>
        </authorList>
    </citation>
    <scope>NUCLEOTIDE SEQUENCE [LARGE SCALE GENOMIC DNA]</scope>
    <source>
        <strain evidence="7">DSM 14884 / JCM 11576 / T1</strain>
    </source>
</reference>
<feature type="binding site" evidence="4">
    <location>
        <position position="51"/>
    </location>
    <ligand>
        <name>substrate</name>
    </ligand>
</feature>
<keyword evidence="2 4" id="KW-0547">Nucleotide-binding</keyword>
<evidence type="ECO:0000313" key="6">
    <source>
        <dbReference type="EMBL" id="AEB11498.1"/>
    </source>
</evidence>
<dbReference type="GO" id="GO:0009396">
    <property type="term" value="P:folic acid-containing compound biosynthetic process"/>
    <property type="evidence" value="ECO:0007669"/>
    <property type="project" value="TreeGrafter"/>
</dbReference>
<dbReference type="GO" id="GO:0035999">
    <property type="term" value="P:tetrahydrofolate interconversion"/>
    <property type="evidence" value="ECO:0007669"/>
    <property type="project" value="TreeGrafter"/>
</dbReference>
<dbReference type="GO" id="GO:0005524">
    <property type="term" value="F:ATP binding"/>
    <property type="evidence" value="ECO:0007669"/>
    <property type="project" value="UniProtKB-KW"/>
</dbReference>
<dbReference type="InterPro" id="IPR002698">
    <property type="entry name" value="FTHF_cligase"/>
</dbReference>
<dbReference type="RefSeq" id="WP_013703550.1">
    <property type="nucleotide sequence ID" value="NC_015387.1"/>
</dbReference>
<comment type="catalytic activity">
    <reaction evidence="5">
        <text>(6S)-5-formyl-5,6,7,8-tetrahydrofolate + ATP = (6R)-5,10-methenyltetrahydrofolate + ADP + phosphate</text>
        <dbReference type="Rhea" id="RHEA:10488"/>
        <dbReference type="ChEBI" id="CHEBI:30616"/>
        <dbReference type="ChEBI" id="CHEBI:43474"/>
        <dbReference type="ChEBI" id="CHEBI:57455"/>
        <dbReference type="ChEBI" id="CHEBI:57457"/>
        <dbReference type="ChEBI" id="CHEBI:456216"/>
        <dbReference type="EC" id="6.3.3.2"/>
    </reaction>
</comment>
<dbReference type="Pfam" id="PF01812">
    <property type="entry name" value="5-FTHF_cyc-lig"/>
    <property type="match status" value="1"/>
</dbReference>
<dbReference type="KEGG" id="mhd:Marky_0748"/>
<dbReference type="EMBL" id="CP002630">
    <property type="protein sequence ID" value="AEB11498.1"/>
    <property type="molecule type" value="Genomic_DNA"/>
</dbReference>
<dbReference type="PIRSF" id="PIRSF006806">
    <property type="entry name" value="FTHF_cligase"/>
    <property type="match status" value="1"/>
</dbReference>
<dbReference type="PANTHER" id="PTHR23407:SF1">
    <property type="entry name" value="5-FORMYLTETRAHYDROFOLATE CYCLO-LIGASE"/>
    <property type="match status" value="1"/>
</dbReference>
<dbReference type="eggNOG" id="COG0212">
    <property type="taxonomic scope" value="Bacteria"/>
</dbReference>
<dbReference type="NCBIfam" id="TIGR02727">
    <property type="entry name" value="MTHFS_bact"/>
    <property type="match status" value="1"/>
</dbReference>
<feature type="binding site" evidence="4">
    <location>
        <begin position="3"/>
        <end position="7"/>
    </location>
    <ligand>
        <name>ATP</name>
        <dbReference type="ChEBI" id="CHEBI:30616"/>
    </ligand>
</feature>
<dbReference type="Proteomes" id="UP000007030">
    <property type="component" value="Chromosome"/>
</dbReference>
<protein>
    <recommendedName>
        <fullName evidence="5">5-formyltetrahydrofolate cyclo-ligase</fullName>
        <ecNumber evidence="5">6.3.3.2</ecNumber>
    </recommendedName>
</protein>